<dbReference type="EMBL" id="MN740716">
    <property type="protein sequence ID" value="QHS80699.1"/>
    <property type="molecule type" value="Genomic_DNA"/>
</dbReference>
<reference evidence="2" key="1">
    <citation type="journal article" date="2020" name="Nature">
        <title>Giant virus diversity and host interactions through global metagenomics.</title>
        <authorList>
            <person name="Schulz F."/>
            <person name="Roux S."/>
            <person name="Paez-Espino D."/>
            <person name="Jungbluth S."/>
            <person name="Walsh D.A."/>
            <person name="Denef V.J."/>
            <person name="McMahon K.D."/>
            <person name="Konstantinidis K.T."/>
            <person name="Eloe-Fadrosh E.A."/>
            <person name="Kyrpides N.C."/>
            <person name="Woyke T."/>
        </authorList>
    </citation>
    <scope>NUCLEOTIDE SEQUENCE</scope>
    <source>
        <strain evidence="2">GVMAG-S-1091796-13</strain>
    </source>
</reference>
<feature type="transmembrane region" description="Helical" evidence="1">
    <location>
        <begin position="386"/>
        <end position="410"/>
    </location>
</feature>
<dbReference type="AlphaFoldDB" id="A0A6C0ALM6"/>
<name>A0A6C0ALM6_9ZZZZ</name>
<evidence type="ECO:0000313" key="2">
    <source>
        <dbReference type="EMBL" id="QHS80699.1"/>
    </source>
</evidence>
<sequence>MLSWLISITTPILEPIINVVNSSMYTYILSNFVRNITLFEAMIVSDGIYNALTFTKEYMYYKIKYNLIVSDKKEVNFDKKEVNFDKKEVNFDIKEVNFDIKNVDFDIKKQLLSNYKNVYILSIVDRYILYSTCYLSYKLITIITWSWKIILYNDFYKFIDNTCNIVVLLLVFPYIQNTIIKLNPINKYIDVYLLNKQIFIKYSVSKIIINFIKSLDSRIDFIKNSQIFVLYRYISSRIVIDFVKSYCFIYFLYFLKHNQTTYYYYKMIKLAYYYNTGHLFNQITIEDSIYIINIIVSEKKWNDLSNLEMVHAFYTLINNKYNSNDNIYVTFSLYCAKFFTLWSFICLLKILKIELITFLLFAYFIIDYKLNYRGYKTIKFMERSGVVIVLYCLLLFNINDLVISTILVFYKYIYLIYCELLFFTTNVNDIKKVLIFYKNKTTTQKIKQGDPLTLNLEDIELIDK</sequence>
<protein>
    <submittedName>
        <fullName evidence="2">Uncharacterized protein</fullName>
    </submittedName>
</protein>
<organism evidence="2">
    <name type="scientific">viral metagenome</name>
    <dbReference type="NCBI Taxonomy" id="1070528"/>
    <lineage>
        <taxon>unclassified sequences</taxon>
        <taxon>metagenomes</taxon>
        <taxon>organismal metagenomes</taxon>
    </lineage>
</organism>
<keyword evidence="1" id="KW-1133">Transmembrane helix</keyword>
<keyword evidence="1" id="KW-0472">Membrane</keyword>
<evidence type="ECO:0000256" key="1">
    <source>
        <dbReference type="SAM" id="Phobius"/>
    </source>
</evidence>
<proteinExistence type="predicted"/>
<keyword evidence="1" id="KW-0812">Transmembrane</keyword>
<feature type="transmembrane region" description="Helical" evidence="1">
    <location>
        <begin position="341"/>
        <end position="366"/>
    </location>
</feature>
<accession>A0A6C0ALM6</accession>